<protein>
    <recommendedName>
        <fullName evidence="5">Endonuclease/exonuclease/phosphatase domain-containing protein</fullName>
    </recommendedName>
</protein>
<dbReference type="Ensembl" id="ENSKMAT00000022077.1">
    <property type="protein sequence ID" value="ENSKMAP00000021796.1"/>
    <property type="gene ID" value="ENSKMAG00000016192.1"/>
</dbReference>
<dbReference type="GO" id="GO:0035735">
    <property type="term" value="P:intraciliary transport involved in cilium assembly"/>
    <property type="evidence" value="ECO:0007669"/>
    <property type="project" value="TreeGrafter"/>
</dbReference>
<sequence length="421" mass="48353">MMRNHSNRVVYNREQLINIAEAKRRARRRKFKPSLPAIIMGNVRSLANKLDELQALIRTQQEYRKCSIMCFTEAWLQDHIPDSNISLLGFLTIRADRDLISSRKRKGVALAVLVNNRWCHPGHVTVKCRLCNPDIELLVVSFRPYYLPREFTGVVLEAVYIPPSAVADNTCDVISSIVAKIQTQHPNSFMAISGDFNHASLSATLPTFQQFVSCFTRENKTLDLFYTILFSINVSVISVCLCSVCILVQNMLRLRQVDTVTASELRNMQEVLLSKETEVVQSESTAKGLSTESLRLQQDLEKVQQLEGKITCELTTLKEQISTMESDLHTYRDLDTLKYTAEEKKKKLTGDQTSLTQHRDSFKQLLEEKNQKYDALKTKLQENETYAQLANLERKWQHVEQNIFVMKECILQSYDFNLSAT</sequence>
<dbReference type="GeneTree" id="ENSGT00390000007109"/>
<organism evidence="3 4">
    <name type="scientific">Kryptolebias marmoratus</name>
    <name type="common">Mangrove killifish</name>
    <name type="synonym">Rivulus marmoratus</name>
    <dbReference type="NCBI Taxonomy" id="37003"/>
    <lineage>
        <taxon>Eukaryota</taxon>
        <taxon>Metazoa</taxon>
        <taxon>Chordata</taxon>
        <taxon>Craniata</taxon>
        <taxon>Vertebrata</taxon>
        <taxon>Euteleostomi</taxon>
        <taxon>Actinopterygii</taxon>
        <taxon>Neopterygii</taxon>
        <taxon>Teleostei</taxon>
        <taxon>Neoteleostei</taxon>
        <taxon>Acanthomorphata</taxon>
        <taxon>Ovalentaria</taxon>
        <taxon>Atherinomorphae</taxon>
        <taxon>Cyprinodontiformes</taxon>
        <taxon>Rivulidae</taxon>
        <taxon>Kryptolebias</taxon>
    </lineage>
</organism>
<dbReference type="PANTHER" id="PTHR31432">
    <property type="entry name" value="INTRAFLAGELLAR TRANSPORT PROTEIN 74 HOMOLOG"/>
    <property type="match status" value="1"/>
</dbReference>
<dbReference type="SUPFAM" id="SSF56219">
    <property type="entry name" value="DNase I-like"/>
    <property type="match status" value="1"/>
</dbReference>
<dbReference type="GO" id="GO:0030992">
    <property type="term" value="C:intraciliary transport particle B"/>
    <property type="evidence" value="ECO:0007669"/>
    <property type="project" value="InterPro"/>
</dbReference>
<evidence type="ECO:0000313" key="3">
    <source>
        <dbReference type="Ensembl" id="ENSKMAP00000021796.1"/>
    </source>
</evidence>
<dbReference type="GO" id="GO:0048487">
    <property type="term" value="F:beta-tubulin binding"/>
    <property type="evidence" value="ECO:0007669"/>
    <property type="project" value="InterPro"/>
</dbReference>
<keyword evidence="4" id="KW-1185">Reference proteome</keyword>
<feature type="coiled-coil region" evidence="1">
    <location>
        <begin position="359"/>
        <end position="386"/>
    </location>
</feature>
<reference evidence="3" key="1">
    <citation type="submission" date="2025-08" db="UniProtKB">
        <authorList>
            <consortium name="Ensembl"/>
        </authorList>
    </citation>
    <scope>IDENTIFICATION</scope>
</reference>
<dbReference type="GO" id="GO:0005929">
    <property type="term" value="C:cilium"/>
    <property type="evidence" value="ECO:0007669"/>
    <property type="project" value="TreeGrafter"/>
</dbReference>
<keyword evidence="1" id="KW-0175">Coiled coil</keyword>
<feature type="transmembrane region" description="Helical" evidence="2">
    <location>
        <begin position="224"/>
        <end position="248"/>
    </location>
</feature>
<evidence type="ECO:0008006" key="5">
    <source>
        <dbReference type="Google" id="ProtNLM"/>
    </source>
</evidence>
<keyword evidence="2" id="KW-0812">Transmembrane</keyword>
<keyword evidence="2" id="KW-1133">Transmembrane helix</keyword>
<dbReference type="Gene3D" id="3.60.10.10">
    <property type="entry name" value="Endonuclease/exonuclease/phosphatase"/>
    <property type="match status" value="1"/>
</dbReference>
<accession>A0A3Q3AYX4</accession>
<dbReference type="Proteomes" id="UP000264800">
    <property type="component" value="Unplaced"/>
</dbReference>
<dbReference type="PANTHER" id="PTHR31432:SF0">
    <property type="entry name" value="INTRAFLAGELLAR TRANSPORT PROTEIN 74 HOMOLOG"/>
    <property type="match status" value="1"/>
</dbReference>
<evidence type="ECO:0000256" key="1">
    <source>
        <dbReference type="SAM" id="Coils"/>
    </source>
</evidence>
<evidence type="ECO:0000313" key="4">
    <source>
        <dbReference type="Proteomes" id="UP000264800"/>
    </source>
</evidence>
<dbReference type="STRING" id="37003.ENSKMAP00000021796"/>
<dbReference type="AlphaFoldDB" id="A0A3Q3AYX4"/>
<dbReference type="InterPro" id="IPR036691">
    <property type="entry name" value="Endo/exonu/phosph_ase_sf"/>
</dbReference>
<keyword evidence="2" id="KW-0472">Membrane</keyword>
<evidence type="ECO:0000256" key="2">
    <source>
        <dbReference type="SAM" id="Phobius"/>
    </source>
</evidence>
<name>A0A3Q3AYX4_KRYMA</name>
<dbReference type="InterPro" id="IPR029602">
    <property type="entry name" value="IFT74"/>
</dbReference>
<proteinExistence type="predicted"/>
<reference evidence="3" key="2">
    <citation type="submission" date="2025-09" db="UniProtKB">
        <authorList>
            <consortium name="Ensembl"/>
        </authorList>
    </citation>
    <scope>IDENTIFICATION</scope>
</reference>